<accession>A0ACC6NZN6</accession>
<evidence type="ECO:0000313" key="2">
    <source>
        <dbReference type="Proteomes" id="UP001364695"/>
    </source>
</evidence>
<comment type="caution">
    <text evidence="1">The sequence shown here is derived from an EMBL/GenBank/DDBJ whole genome shotgun (WGS) entry which is preliminary data.</text>
</comment>
<evidence type="ECO:0000313" key="1">
    <source>
        <dbReference type="EMBL" id="MEJ7137426.1"/>
    </source>
</evidence>
<keyword evidence="2" id="KW-1185">Reference proteome</keyword>
<sequence length="118" mass="13037">MNHTAARKIIFSIIVVFLVLSVLSWFPSPQPKDLGRLCINGVLCWFLFKGRSWARWCTVVFLVLAVMFSASMMIAGQVGSEKMIVLAVVSVVYLTMAGLLVFSKTVADYFSPLSPTSL</sequence>
<proteinExistence type="predicted"/>
<organism evidence="1 2">
    <name type="scientific">Amphibiibacter pelophylacis</name>
    <dbReference type="NCBI Taxonomy" id="1799477"/>
    <lineage>
        <taxon>Bacteria</taxon>
        <taxon>Pseudomonadati</taxon>
        <taxon>Pseudomonadota</taxon>
        <taxon>Betaproteobacteria</taxon>
        <taxon>Burkholderiales</taxon>
        <taxon>Sphaerotilaceae</taxon>
        <taxon>Amphibiibacter</taxon>
    </lineage>
</organism>
<dbReference type="EMBL" id="JAWDIE010000003">
    <property type="protein sequence ID" value="MEJ7137426.1"/>
    <property type="molecule type" value="Genomic_DNA"/>
</dbReference>
<gene>
    <name evidence="1" type="ORF">RV045_03140</name>
</gene>
<protein>
    <submittedName>
        <fullName evidence="1">Uncharacterized protein</fullName>
    </submittedName>
</protein>
<dbReference type="Proteomes" id="UP001364695">
    <property type="component" value="Unassembled WGS sequence"/>
</dbReference>
<reference evidence="1" key="1">
    <citation type="submission" date="2023-10" db="EMBL/GenBank/DDBJ databases">
        <title>Amphibacter perezi, gen. nov., sp. nov. a novel taxa of the family Comamonadaceae, class Betaproteobacteria isolated from the skin microbiota of Pelophylax perezi from different populations.</title>
        <authorList>
            <person name="Costa S."/>
            <person name="Proenca D.N."/>
            <person name="Lopes I."/>
            <person name="Morais P.V."/>
        </authorList>
    </citation>
    <scope>NUCLEOTIDE SEQUENCE</scope>
    <source>
        <strain evidence="1">SL12-8</strain>
    </source>
</reference>
<name>A0ACC6NZN6_9BURK</name>